<dbReference type="InterPro" id="IPR051908">
    <property type="entry name" value="Ribosomal_N-acetyltransferase"/>
</dbReference>
<feature type="domain" description="N-acetyltransferase" evidence="1">
    <location>
        <begin position="21"/>
        <end position="171"/>
    </location>
</feature>
<evidence type="ECO:0000259" key="1">
    <source>
        <dbReference type="PROSITE" id="PS51186"/>
    </source>
</evidence>
<dbReference type="InterPro" id="IPR000182">
    <property type="entry name" value="GNAT_dom"/>
</dbReference>
<dbReference type="GO" id="GO:0005737">
    <property type="term" value="C:cytoplasm"/>
    <property type="evidence" value="ECO:0007669"/>
    <property type="project" value="TreeGrafter"/>
</dbReference>
<dbReference type="Proteomes" id="UP000660708">
    <property type="component" value="Unassembled WGS sequence"/>
</dbReference>
<dbReference type="PANTHER" id="PTHR43441">
    <property type="entry name" value="RIBOSOMAL-PROTEIN-SERINE ACETYLTRANSFERASE"/>
    <property type="match status" value="1"/>
</dbReference>
<evidence type="ECO:0000313" key="2">
    <source>
        <dbReference type="EMBL" id="MBE0346559.1"/>
    </source>
</evidence>
<dbReference type="EMBL" id="AQHF01000022">
    <property type="protein sequence ID" value="MBE0346559.1"/>
    <property type="molecule type" value="Genomic_DNA"/>
</dbReference>
<dbReference type="PROSITE" id="PS51186">
    <property type="entry name" value="GNAT"/>
    <property type="match status" value="1"/>
</dbReference>
<dbReference type="PANTHER" id="PTHR43441:SF11">
    <property type="entry name" value="RIBOSOMAL-PROTEIN-SERINE ACETYLTRANSFERASE"/>
    <property type="match status" value="1"/>
</dbReference>
<dbReference type="InterPro" id="IPR016181">
    <property type="entry name" value="Acyl_CoA_acyltransferase"/>
</dbReference>
<protein>
    <submittedName>
        <fullName evidence="2">Ribosomal-protein-serine acetyltransferase</fullName>
    </submittedName>
</protein>
<keyword evidence="3" id="KW-1185">Reference proteome</keyword>
<name>A0A8I0MWT1_9GAMM</name>
<dbReference type="GO" id="GO:1990189">
    <property type="term" value="F:protein N-terminal-serine acetyltransferase activity"/>
    <property type="evidence" value="ECO:0007669"/>
    <property type="project" value="TreeGrafter"/>
</dbReference>
<reference evidence="2 3" key="1">
    <citation type="submission" date="2015-06" db="EMBL/GenBank/DDBJ databases">
        <title>Genome sequence of Pseudoalteromonas peptidolytica.</title>
        <authorList>
            <person name="Xie B.-B."/>
            <person name="Rong J.-C."/>
            <person name="Qin Q.-L."/>
            <person name="Zhang Y.-Z."/>
        </authorList>
    </citation>
    <scope>NUCLEOTIDE SEQUENCE [LARGE SCALE GENOMIC DNA]</scope>
    <source>
        <strain evidence="2 3">F12-50-A1</strain>
    </source>
</reference>
<keyword evidence="2" id="KW-0808">Transferase</keyword>
<dbReference type="SUPFAM" id="SSF55729">
    <property type="entry name" value="Acyl-CoA N-acyltransferases (Nat)"/>
    <property type="match status" value="1"/>
</dbReference>
<gene>
    <name evidence="2" type="primary">rimL</name>
    <name evidence="2" type="ORF">PPEP_a3814</name>
</gene>
<accession>A0A8I0MWT1</accession>
<dbReference type="GO" id="GO:0008999">
    <property type="term" value="F:protein-N-terminal-alanine acetyltransferase activity"/>
    <property type="evidence" value="ECO:0007669"/>
    <property type="project" value="TreeGrafter"/>
</dbReference>
<dbReference type="AlphaFoldDB" id="A0A8I0MWT1"/>
<organism evidence="2 3">
    <name type="scientific">Pseudoalteromonas peptidolytica F12-50-A1</name>
    <dbReference type="NCBI Taxonomy" id="1315280"/>
    <lineage>
        <taxon>Bacteria</taxon>
        <taxon>Pseudomonadati</taxon>
        <taxon>Pseudomonadota</taxon>
        <taxon>Gammaproteobacteria</taxon>
        <taxon>Alteromonadales</taxon>
        <taxon>Pseudoalteromonadaceae</taxon>
        <taxon>Pseudoalteromonas</taxon>
    </lineage>
</organism>
<evidence type="ECO:0000313" key="3">
    <source>
        <dbReference type="Proteomes" id="UP000660708"/>
    </source>
</evidence>
<proteinExistence type="predicted"/>
<dbReference type="Gene3D" id="3.40.630.30">
    <property type="match status" value="1"/>
</dbReference>
<sequence>MELDISSDIKLQSLSVEHAKMLFCCVQDSRTSLEAVLPWVNDIQVESDARRYIETRINNSVGGLWSAIEFKQQFCGVFGIKYVDPKAQNAEVGYWLGAHARGHGIIGQVLTQVIAKLRAVTDIKSIEFQCLASNTASQRIITKAGGQLIGSVTDQTKTSGDEALYVYRLWL</sequence>
<comment type="caution">
    <text evidence="2">The sequence shown here is derived from an EMBL/GenBank/DDBJ whole genome shotgun (WGS) entry which is preliminary data.</text>
</comment>
<dbReference type="Pfam" id="PF13302">
    <property type="entry name" value="Acetyltransf_3"/>
    <property type="match status" value="1"/>
</dbReference>